<sequence length="174" mass="20264">MAMKKRMIKLKAKSQYDASVNERYQSSACGPTAVEAILQHYLKQPVAINYLYKALGTTPIGLFTWRMIRRLKHLLGPNWQITRVTKQKALAAIDAGEPIALKFDRYFTPFFFKKARYNYHWTVLVNYAVEEGRLQLFVQDLGTRSRESRIEKIDYLDNAHALTFVHIKPLLKNI</sequence>
<dbReference type="Pfam" id="PF13529">
    <property type="entry name" value="Peptidase_C39_2"/>
    <property type="match status" value="1"/>
</dbReference>
<comment type="caution">
    <text evidence="2">The sequence shown here is derived from an EMBL/GenBank/DDBJ whole genome shotgun (WGS) entry which is preliminary data.</text>
</comment>
<reference evidence="3" key="1">
    <citation type="journal article" date="2019" name="Int. J. Syst. Evol. Microbiol.">
        <title>The Global Catalogue of Microorganisms (GCM) 10K type strain sequencing project: providing services to taxonomists for standard genome sequencing and annotation.</title>
        <authorList>
            <consortium name="The Broad Institute Genomics Platform"/>
            <consortium name="The Broad Institute Genome Sequencing Center for Infectious Disease"/>
            <person name="Wu L."/>
            <person name="Ma J."/>
        </authorList>
    </citation>
    <scope>NUCLEOTIDE SEQUENCE [LARGE SCALE GENOMIC DNA]</scope>
    <source>
        <strain evidence="3">KCTC 33522</strain>
    </source>
</reference>
<dbReference type="Gene3D" id="3.90.70.10">
    <property type="entry name" value="Cysteine proteinases"/>
    <property type="match status" value="1"/>
</dbReference>
<organism evidence="2 3">
    <name type="scientific">Kurthia populi</name>
    <dbReference type="NCBI Taxonomy" id="1562132"/>
    <lineage>
        <taxon>Bacteria</taxon>
        <taxon>Bacillati</taxon>
        <taxon>Bacillota</taxon>
        <taxon>Bacilli</taxon>
        <taxon>Bacillales</taxon>
        <taxon>Caryophanaceae</taxon>
        <taxon>Kurthia</taxon>
    </lineage>
</organism>
<proteinExistence type="predicted"/>
<evidence type="ECO:0000313" key="3">
    <source>
        <dbReference type="Proteomes" id="UP001597568"/>
    </source>
</evidence>
<dbReference type="InterPro" id="IPR039564">
    <property type="entry name" value="Peptidase_C39-like"/>
</dbReference>
<dbReference type="EMBL" id="JBHUOR010000008">
    <property type="protein sequence ID" value="MFD2867160.1"/>
    <property type="molecule type" value="Genomic_DNA"/>
</dbReference>
<name>A0ABW5XW25_9BACL</name>
<feature type="domain" description="Peptidase C39-like" evidence="1">
    <location>
        <begin position="14"/>
        <end position="130"/>
    </location>
</feature>
<protein>
    <submittedName>
        <fullName evidence="2">C39 family peptidase</fullName>
    </submittedName>
</protein>
<keyword evidence="3" id="KW-1185">Reference proteome</keyword>
<accession>A0ABW5XW25</accession>
<evidence type="ECO:0000259" key="1">
    <source>
        <dbReference type="Pfam" id="PF13529"/>
    </source>
</evidence>
<evidence type="ECO:0000313" key="2">
    <source>
        <dbReference type="EMBL" id="MFD2867160.1"/>
    </source>
</evidence>
<gene>
    <name evidence="2" type="ORF">ACFSY7_01335</name>
</gene>
<dbReference type="Proteomes" id="UP001597568">
    <property type="component" value="Unassembled WGS sequence"/>
</dbReference>